<keyword evidence="10" id="KW-1185">Reference proteome</keyword>
<name>A0A6A6RH16_9PLEO</name>
<evidence type="ECO:0000256" key="2">
    <source>
        <dbReference type="ARBA" id="ARBA00008335"/>
    </source>
</evidence>
<evidence type="ECO:0000313" key="9">
    <source>
        <dbReference type="EMBL" id="KAF2634520.1"/>
    </source>
</evidence>
<accession>A0A6A6RH16</accession>
<dbReference type="SUPFAM" id="SSF103473">
    <property type="entry name" value="MFS general substrate transporter"/>
    <property type="match status" value="1"/>
</dbReference>
<feature type="domain" description="Major facilitator superfamily (MFS) profile" evidence="8">
    <location>
        <begin position="50"/>
        <end position="443"/>
    </location>
</feature>
<feature type="transmembrane region" description="Helical" evidence="7">
    <location>
        <begin position="386"/>
        <end position="409"/>
    </location>
</feature>
<keyword evidence="4 7" id="KW-0812">Transmembrane</keyword>
<evidence type="ECO:0000313" key="10">
    <source>
        <dbReference type="Proteomes" id="UP000799753"/>
    </source>
</evidence>
<evidence type="ECO:0000256" key="3">
    <source>
        <dbReference type="ARBA" id="ARBA00022448"/>
    </source>
</evidence>
<keyword evidence="3" id="KW-0813">Transport</keyword>
<evidence type="ECO:0000256" key="7">
    <source>
        <dbReference type="SAM" id="Phobius"/>
    </source>
</evidence>
<dbReference type="Gene3D" id="1.20.1250.20">
    <property type="entry name" value="MFS general substrate transporter like domains"/>
    <property type="match status" value="2"/>
</dbReference>
<feature type="transmembrane region" description="Helical" evidence="7">
    <location>
        <begin position="328"/>
        <end position="346"/>
    </location>
</feature>
<feature type="transmembrane region" description="Helical" evidence="7">
    <location>
        <begin position="78"/>
        <end position="99"/>
    </location>
</feature>
<dbReference type="Pfam" id="PF07690">
    <property type="entry name" value="MFS_1"/>
    <property type="match status" value="1"/>
</dbReference>
<protein>
    <submittedName>
        <fullName evidence="9">MFS general substrate transporter</fullName>
    </submittedName>
</protein>
<organism evidence="9 10">
    <name type="scientific">Massarina eburnea CBS 473.64</name>
    <dbReference type="NCBI Taxonomy" id="1395130"/>
    <lineage>
        <taxon>Eukaryota</taxon>
        <taxon>Fungi</taxon>
        <taxon>Dikarya</taxon>
        <taxon>Ascomycota</taxon>
        <taxon>Pezizomycotina</taxon>
        <taxon>Dothideomycetes</taxon>
        <taxon>Pleosporomycetidae</taxon>
        <taxon>Pleosporales</taxon>
        <taxon>Massarineae</taxon>
        <taxon>Massarinaceae</taxon>
        <taxon>Massarina</taxon>
    </lineage>
</organism>
<feature type="transmembrane region" description="Helical" evidence="7">
    <location>
        <begin position="415"/>
        <end position="435"/>
    </location>
</feature>
<proteinExistence type="inferred from homology"/>
<feature type="transmembrane region" description="Helical" evidence="7">
    <location>
        <begin position="204"/>
        <end position="224"/>
    </location>
</feature>
<gene>
    <name evidence="9" type="ORF">P280DRAFT_502434</name>
</gene>
<dbReference type="EMBL" id="MU006822">
    <property type="protein sequence ID" value="KAF2634520.1"/>
    <property type="molecule type" value="Genomic_DNA"/>
</dbReference>
<dbReference type="PROSITE" id="PS50850">
    <property type="entry name" value="MFS"/>
    <property type="match status" value="1"/>
</dbReference>
<evidence type="ECO:0000256" key="1">
    <source>
        <dbReference type="ARBA" id="ARBA00004127"/>
    </source>
</evidence>
<dbReference type="FunFam" id="1.20.1250.20:FF:000286">
    <property type="entry name" value="MFS efflux transporter"/>
    <property type="match status" value="1"/>
</dbReference>
<evidence type="ECO:0000256" key="6">
    <source>
        <dbReference type="ARBA" id="ARBA00023136"/>
    </source>
</evidence>
<dbReference type="PANTHER" id="PTHR23514:SF3">
    <property type="entry name" value="BYPASS OF STOP CODON PROTEIN 6"/>
    <property type="match status" value="1"/>
</dbReference>
<feature type="transmembrane region" description="Helical" evidence="7">
    <location>
        <begin position="138"/>
        <end position="161"/>
    </location>
</feature>
<feature type="transmembrane region" description="Helical" evidence="7">
    <location>
        <begin position="352"/>
        <end position="374"/>
    </location>
</feature>
<keyword evidence="5 7" id="KW-1133">Transmembrane helix</keyword>
<evidence type="ECO:0000256" key="5">
    <source>
        <dbReference type="ARBA" id="ARBA00022989"/>
    </source>
</evidence>
<comment type="subcellular location">
    <subcellularLocation>
        <location evidence="1">Endomembrane system</location>
        <topology evidence="1">Multi-pass membrane protein</topology>
    </subcellularLocation>
</comment>
<dbReference type="Proteomes" id="UP000799753">
    <property type="component" value="Unassembled WGS sequence"/>
</dbReference>
<dbReference type="GO" id="GO:0016020">
    <property type="term" value="C:membrane"/>
    <property type="evidence" value="ECO:0007669"/>
    <property type="project" value="TreeGrafter"/>
</dbReference>
<dbReference type="InterPro" id="IPR011701">
    <property type="entry name" value="MFS"/>
</dbReference>
<comment type="similarity">
    <text evidence="2">Belongs to the major facilitator superfamily.</text>
</comment>
<feature type="transmembrane region" description="Helical" evidence="7">
    <location>
        <begin position="51"/>
        <end position="72"/>
    </location>
</feature>
<dbReference type="GO" id="GO:0012505">
    <property type="term" value="C:endomembrane system"/>
    <property type="evidence" value="ECO:0007669"/>
    <property type="project" value="UniProtKB-SubCell"/>
</dbReference>
<dbReference type="AlphaFoldDB" id="A0A6A6RH16"/>
<dbReference type="InterPro" id="IPR051788">
    <property type="entry name" value="MFS_Transporter"/>
</dbReference>
<dbReference type="PANTHER" id="PTHR23514">
    <property type="entry name" value="BYPASS OF STOP CODON PROTEIN 6"/>
    <property type="match status" value="1"/>
</dbReference>
<keyword evidence="6 7" id="KW-0472">Membrane</keyword>
<evidence type="ECO:0000259" key="8">
    <source>
        <dbReference type="PROSITE" id="PS50850"/>
    </source>
</evidence>
<evidence type="ECO:0000256" key="4">
    <source>
        <dbReference type="ARBA" id="ARBA00022692"/>
    </source>
</evidence>
<sequence length="466" mass="49829">MAHPTASETTPLIVSSPPIIDAQNIAIERGGSPDFVNGDGYRKGSSQAFRIAATMYSFVILGLFTASTGVMLGPLMSYYHLTYLQGSTLFLVPPVGYILSASLNSTIHARFGQRGVAIMGPLLHVLSAVVVACRPGNFGGALAGWGIMAMGTGLLDGSWCAMAAAMGSRANRVSGFLHGSYSTGAALGPFIFAELMAHNVNWWVWYWILAIASLFELLILFIAFRHSSASAYSQGKSITPTLIPTAPTLSSYKTDILSHPALWISALFFLMYVGNETTISGWIVLFMKNARHATPYLSNISSSGYWAGMAIGRLALGHFTDKIGARKGAAIYLACAIVLQLLFALIRSPIISIVLMTSLGFIMGPLFPSGIVVLTQLLPKELHVKAVSLVSSVGQVGGAALPFGIGAVVDSLGIGVFRWVLLVFSSVSLAIWWILAGTLPKTEEVDSSCGRVYIARRILTREREDR</sequence>
<feature type="transmembrane region" description="Helical" evidence="7">
    <location>
        <begin position="261"/>
        <end position="284"/>
    </location>
</feature>
<feature type="transmembrane region" description="Helical" evidence="7">
    <location>
        <begin position="173"/>
        <end position="192"/>
    </location>
</feature>
<dbReference type="InterPro" id="IPR036259">
    <property type="entry name" value="MFS_trans_sf"/>
</dbReference>
<reference evidence="9" key="1">
    <citation type="journal article" date="2020" name="Stud. Mycol.">
        <title>101 Dothideomycetes genomes: a test case for predicting lifestyles and emergence of pathogens.</title>
        <authorList>
            <person name="Haridas S."/>
            <person name="Albert R."/>
            <person name="Binder M."/>
            <person name="Bloem J."/>
            <person name="Labutti K."/>
            <person name="Salamov A."/>
            <person name="Andreopoulos B."/>
            <person name="Baker S."/>
            <person name="Barry K."/>
            <person name="Bills G."/>
            <person name="Bluhm B."/>
            <person name="Cannon C."/>
            <person name="Castanera R."/>
            <person name="Culley D."/>
            <person name="Daum C."/>
            <person name="Ezra D."/>
            <person name="Gonzalez J."/>
            <person name="Henrissat B."/>
            <person name="Kuo A."/>
            <person name="Liang C."/>
            <person name="Lipzen A."/>
            <person name="Lutzoni F."/>
            <person name="Magnuson J."/>
            <person name="Mondo S."/>
            <person name="Nolan M."/>
            <person name="Ohm R."/>
            <person name="Pangilinan J."/>
            <person name="Park H.-J."/>
            <person name="Ramirez L."/>
            <person name="Alfaro M."/>
            <person name="Sun H."/>
            <person name="Tritt A."/>
            <person name="Yoshinaga Y."/>
            <person name="Zwiers L.-H."/>
            <person name="Turgeon B."/>
            <person name="Goodwin S."/>
            <person name="Spatafora J."/>
            <person name="Crous P."/>
            <person name="Grigoriev I."/>
        </authorList>
    </citation>
    <scope>NUCLEOTIDE SEQUENCE</scope>
    <source>
        <strain evidence="9">CBS 473.64</strain>
    </source>
</reference>
<feature type="transmembrane region" description="Helical" evidence="7">
    <location>
        <begin position="111"/>
        <end position="132"/>
    </location>
</feature>
<feature type="transmembrane region" description="Helical" evidence="7">
    <location>
        <begin position="296"/>
        <end position="316"/>
    </location>
</feature>
<dbReference type="GO" id="GO:0022857">
    <property type="term" value="F:transmembrane transporter activity"/>
    <property type="evidence" value="ECO:0007669"/>
    <property type="project" value="InterPro"/>
</dbReference>
<dbReference type="InterPro" id="IPR020846">
    <property type="entry name" value="MFS_dom"/>
</dbReference>
<dbReference type="OrthoDB" id="413079at2759"/>